<sequence length="351" mass="38017">MDGNQLSKMGVTGSSFLDRWVLCPYSVDDFWSSLYCTIIRTKQGELYYSGTNSVFGISSSVSTWTRCESYFGPISPSSIKDIKITSSTSTNNSMLILTSDGQLYGIGMNGASELGTATTPITSPLLIDTSVSAIASSEMSRNFHYIKDGIYYRCGENTFYQLGTGDNNPITTFTALNLGSSHVIAVQATRWVTRLIVQSSTSALSLMAAGWNTQLTIGGSENTAIIRSSFTTNPYTDITANSFDKLSPVSYVNAIKSSTNIINTNGKGYNSNGAGLGRNAFSGNYGSILPIEFFDDSVDLSHVEWFGTIGNGSVSVVSIGEDLYWTGNPGYFTEQGETGYIYKFKKCIPFR</sequence>
<dbReference type="Gene3D" id="2.130.10.30">
    <property type="entry name" value="Regulator of chromosome condensation 1/beta-lactamase-inhibitor protein II"/>
    <property type="match status" value="1"/>
</dbReference>
<evidence type="ECO:0008006" key="3">
    <source>
        <dbReference type="Google" id="ProtNLM"/>
    </source>
</evidence>
<dbReference type="AlphaFoldDB" id="A0AAJ2Y6A3"/>
<gene>
    <name evidence="1" type="ORF">GNZ05_06275</name>
</gene>
<protein>
    <recommendedName>
        <fullName evidence="3">DNA condensation protein</fullName>
    </recommendedName>
</protein>
<evidence type="ECO:0000313" key="1">
    <source>
        <dbReference type="EMBL" id="MUM71773.1"/>
    </source>
</evidence>
<evidence type="ECO:0000313" key="2">
    <source>
        <dbReference type="Proteomes" id="UP000490727"/>
    </source>
</evidence>
<dbReference type="SUPFAM" id="SSF50985">
    <property type="entry name" value="RCC1/BLIP-II"/>
    <property type="match status" value="1"/>
</dbReference>
<reference evidence="1 2" key="1">
    <citation type="submission" date="2019-11" db="EMBL/GenBank/DDBJ databases">
        <title>Whole genome sequence analysis of environmental Escherichia coli from the feces of straw-necked ibis (Threskiornis spinicollis) nesting on inland wetlands.</title>
        <authorList>
            <person name="Wyrsch E.R."/>
            <person name="Roy Chowdhury P."/>
            <person name="Wallis L."/>
            <person name="Cummins M.L."/>
            <person name="Zingali T."/>
            <person name="Brandis K.J."/>
            <person name="Djordjevic S.P."/>
        </authorList>
    </citation>
    <scope>NUCLEOTIDE SEQUENCE [LARGE SCALE GENOMIC DNA]</scope>
    <source>
        <strain evidence="1 2">IBS12</strain>
    </source>
</reference>
<proteinExistence type="predicted"/>
<dbReference type="Proteomes" id="UP000490727">
    <property type="component" value="Unassembled WGS sequence"/>
</dbReference>
<accession>A0AAJ2Y6A3</accession>
<dbReference type="RefSeq" id="WP_155851236.1">
    <property type="nucleotide sequence ID" value="NZ_WOES01000004.1"/>
</dbReference>
<name>A0AAJ2Y6A3_ECOLX</name>
<dbReference type="EMBL" id="WOET01000003">
    <property type="protein sequence ID" value="MUM71773.1"/>
    <property type="molecule type" value="Genomic_DNA"/>
</dbReference>
<dbReference type="InterPro" id="IPR009091">
    <property type="entry name" value="RCC1/BLIP-II"/>
</dbReference>
<organism evidence="1 2">
    <name type="scientific">Escherichia coli</name>
    <dbReference type="NCBI Taxonomy" id="562"/>
    <lineage>
        <taxon>Bacteria</taxon>
        <taxon>Pseudomonadati</taxon>
        <taxon>Pseudomonadota</taxon>
        <taxon>Gammaproteobacteria</taxon>
        <taxon>Enterobacterales</taxon>
        <taxon>Enterobacteriaceae</taxon>
        <taxon>Escherichia</taxon>
    </lineage>
</organism>
<comment type="caution">
    <text evidence="1">The sequence shown here is derived from an EMBL/GenBank/DDBJ whole genome shotgun (WGS) entry which is preliminary data.</text>
</comment>